<feature type="non-terminal residue" evidence="2">
    <location>
        <position position="100"/>
    </location>
</feature>
<comment type="caution">
    <text evidence="2">The sequence shown here is derived from an EMBL/GenBank/DDBJ whole genome shotgun (WGS) entry which is preliminary data.</text>
</comment>
<evidence type="ECO:0000256" key="1">
    <source>
        <dbReference type="SAM" id="MobiDB-lite"/>
    </source>
</evidence>
<dbReference type="AlphaFoldDB" id="A0A9P6WGP7"/>
<evidence type="ECO:0000313" key="3">
    <source>
        <dbReference type="Proteomes" id="UP000697127"/>
    </source>
</evidence>
<reference evidence="2" key="1">
    <citation type="submission" date="2020-11" db="EMBL/GenBank/DDBJ databases">
        <title>Kefir isolates.</title>
        <authorList>
            <person name="Marcisauskas S."/>
            <person name="Kim Y."/>
            <person name="Blasche S."/>
        </authorList>
    </citation>
    <scope>NUCLEOTIDE SEQUENCE</scope>
    <source>
        <strain evidence="2">Olga-1</strain>
    </source>
</reference>
<protein>
    <submittedName>
        <fullName evidence="2">Uncharacterized protein</fullName>
    </submittedName>
</protein>
<feature type="region of interest" description="Disordered" evidence="1">
    <location>
        <begin position="1"/>
        <end position="31"/>
    </location>
</feature>
<gene>
    <name evidence="2" type="ORF">C6P40_004207</name>
</gene>
<keyword evidence="3" id="KW-1185">Reference proteome</keyword>
<feature type="compositionally biased region" description="Polar residues" evidence="1">
    <location>
        <begin position="19"/>
        <end position="31"/>
    </location>
</feature>
<dbReference type="Proteomes" id="UP000697127">
    <property type="component" value="Unassembled WGS sequence"/>
</dbReference>
<sequence>MQSSYKAVDAASDYDKSTDSSNMEVSYPDSTSLNKQIKDLARQYTQASTTNINNNNDNNDDIKSINSQNDSVLSRIMTSMSKVPGIIPISDSIDPRLDPL</sequence>
<dbReference type="EMBL" id="PUHW01000538">
    <property type="protein sequence ID" value="KAG0686399.1"/>
    <property type="molecule type" value="Genomic_DNA"/>
</dbReference>
<feature type="region of interest" description="Disordered" evidence="1">
    <location>
        <begin position="45"/>
        <end position="65"/>
    </location>
</feature>
<proteinExistence type="predicted"/>
<evidence type="ECO:0000313" key="2">
    <source>
        <dbReference type="EMBL" id="KAG0686399.1"/>
    </source>
</evidence>
<accession>A0A9P6WGP7</accession>
<name>A0A9P6WGP7_9ASCO</name>
<organism evidence="2 3">
    <name type="scientific">Pichia californica</name>
    <dbReference type="NCBI Taxonomy" id="460514"/>
    <lineage>
        <taxon>Eukaryota</taxon>
        <taxon>Fungi</taxon>
        <taxon>Dikarya</taxon>
        <taxon>Ascomycota</taxon>
        <taxon>Saccharomycotina</taxon>
        <taxon>Pichiomycetes</taxon>
        <taxon>Pichiales</taxon>
        <taxon>Pichiaceae</taxon>
        <taxon>Pichia</taxon>
    </lineage>
</organism>